<sequence length="36" mass="3584">MTINSIVIGIPPSNASPPGIVIAPVGPVVILEFTLG</sequence>
<dbReference type="Proteomes" id="UP000195991">
    <property type="component" value="Unassembled WGS sequence"/>
</dbReference>
<evidence type="ECO:0000313" key="1">
    <source>
        <dbReference type="EMBL" id="SCC32124.1"/>
    </source>
</evidence>
<evidence type="ECO:0000313" key="2">
    <source>
        <dbReference type="Proteomes" id="UP000195991"/>
    </source>
</evidence>
<accession>A0A1C4DL71</accession>
<dbReference type="AlphaFoldDB" id="A0A1C4DL71"/>
<dbReference type="EMBL" id="FMBI01000029">
    <property type="protein sequence ID" value="SCC32124.1"/>
    <property type="molecule type" value="Genomic_DNA"/>
</dbReference>
<proteinExistence type="predicted"/>
<reference evidence="1 2" key="1">
    <citation type="submission" date="2016-08" db="EMBL/GenBank/DDBJ databases">
        <authorList>
            <person name="Seilhamer J.J."/>
        </authorList>
    </citation>
    <scope>NUCLEOTIDE SEQUENCE [LARGE SCALE GENOMIC DNA]</scope>
    <source>
        <strain evidence="1 2">IEBC_T61001</strain>
    </source>
</reference>
<protein>
    <submittedName>
        <fullName evidence="1">Uncharacterized protein</fullName>
    </submittedName>
</protein>
<organism evidence="1 2">
    <name type="scientific">Bacillus thuringiensis</name>
    <dbReference type="NCBI Taxonomy" id="1428"/>
    <lineage>
        <taxon>Bacteria</taxon>
        <taxon>Bacillati</taxon>
        <taxon>Bacillota</taxon>
        <taxon>Bacilli</taxon>
        <taxon>Bacillales</taxon>
        <taxon>Bacillaceae</taxon>
        <taxon>Bacillus</taxon>
        <taxon>Bacillus cereus group</taxon>
    </lineage>
</organism>
<name>A0A1C4DL71_BACTU</name>
<gene>
    <name evidence="1" type="ORF">BTT61001_02477</name>
</gene>